<keyword evidence="9 11" id="KW-0464">Manganese</keyword>
<comment type="cofactor">
    <cofactor evidence="11">
        <name>Mg(2+)</name>
        <dbReference type="ChEBI" id="CHEBI:18420"/>
    </cofactor>
    <cofactor evidence="11">
        <name>Mn(2+)</name>
        <dbReference type="ChEBI" id="CHEBI:29035"/>
    </cofactor>
    <text evidence="11">Binds 2 divalent metal cations per subunit. Magnesium or manganese.</text>
</comment>
<reference evidence="13" key="1">
    <citation type="submission" date="2015-07" db="EMBL/GenBank/DDBJ databases">
        <title>Draft Genome Sequence of Oceanobacillus picturae Heshi-B3 that Was Isolated from Fermented Rice Bran with Aging Salted Mackerel, Which Was Named Heshiko as Traditional Fermented Seafood in Japan.</title>
        <authorList>
            <person name="Akuzawa S."/>
            <person name="Nakagawa J."/>
            <person name="Kanekatsu T."/>
            <person name="Kanesaki Y."/>
            <person name="Suzuki T."/>
        </authorList>
    </citation>
    <scope>NUCLEOTIDE SEQUENCE [LARGE SCALE GENOMIC DNA]</scope>
    <source>
        <strain evidence="13">Heshi-B3</strain>
    </source>
</reference>
<comment type="caution">
    <text evidence="12">The sequence shown here is derived from an EMBL/GenBank/DDBJ whole genome shotgun (WGS) entry which is preliminary data.</text>
</comment>
<keyword evidence="10 11" id="KW-0456">Lyase</keyword>
<evidence type="ECO:0000256" key="4">
    <source>
        <dbReference type="ARBA" id="ARBA00004904"/>
    </source>
</evidence>
<dbReference type="OrthoDB" id="9793111at2"/>
<evidence type="ECO:0000313" key="12">
    <source>
        <dbReference type="EMBL" id="GAQ17249.1"/>
    </source>
</evidence>
<evidence type="ECO:0000256" key="3">
    <source>
        <dbReference type="ARBA" id="ARBA00002284"/>
    </source>
</evidence>
<reference evidence="12 13" key="2">
    <citation type="journal article" date="2016" name="Genome Announc.">
        <title>Draft Genome Sequence of Oceanobacillus picturae Heshi-B3, Isolated from Fermented Rice Bran in a Traditional Japanese Seafood Dish.</title>
        <authorList>
            <person name="Akuzawa S."/>
            <person name="Nagaoka J."/>
            <person name="Kanekatsu M."/>
            <person name="Kanesaki Y."/>
            <person name="Suzuki T."/>
        </authorList>
    </citation>
    <scope>NUCLEOTIDE SEQUENCE [LARGE SCALE GENOMIC DNA]</scope>
    <source>
        <strain evidence="12 13">Heshi-B3</strain>
    </source>
</reference>
<evidence type="ECO:0000256" key="10">
    <source>
        <dbReference type="ARBA" id="ARBA00023239"/>
    </source>
</evidence>
<comment type="cofactor">
    <cofactor evidence="2">
        <name>Mn(2+)</name>
        <dbReference type="ChEBI" id="CHEBI:29035"/>
    </cofactor>
</comment>
<keyword evidence="7 11" id="KW-0479">Metal-binding</keyword>
<proteinExistence type="inferred from homology"/>
<dbReference type="FunFam" id="3.90.870.10:FF:000001">
    <property type="entry name" value="Riboflavin biosynthesis protein RibBA"/>
    <property type="match status" value="1"/>
</dbReference>
<comment type="similarity">
    <text evidence="5">In the N-terminal section; belongs to the DHBP synthase family.</text>
</comment>
<evidence type="ECO:0000256" key="8">
    <source>
        <dbReference type="ARBA" id="ARBA00022842"/>
    </source>
</evidence>
<dbReference type="AlphaFoldDB" id="A0A0U9H7J3"/>
<evidence type="ECO:0000313" key="13">
    <source>
        <dbReference type="Proteomes" id="UP000052946"/>
    </source>
</evidence>
<organism evidence="12 13">
    <name type="scientific">Oceanobacillus picturae</name>
    <dbReference type="NCBI Taxonomy" id="171693"/>
    <lineage>
        <taxon>Bacteria</taxon>
        <taxon>Bacillati</taxon>
        <taxon>Bacillota</taxon>
        <taxon>Bacilli</taxon>
        <taxon>Bacillales</taxon>
        <taxon>Bacillaceae</taxon>
        <taxon>Oceanobacillus</taxon>
    </lineage>
</organism>
<evidence type="ECO:0000256" key="7">
    <source>
        <dbReference type="ARBA" id="ARBA00022723"/>
    </source>
</evidence>
<comment type="function">
    <text evidence="3 11">Catalyzes the conversion of D-ribulose 5-phosphate to formate and 3,4-dihydroxy-2-butanone 4-phosphate.</text>
</comment>
<comment type="similarity">
    <text evidence="11">Belongs to the DHBP synthase family.</text>
</comment>
<dbReference type="GO" id="GO:0009231">
    <property type="term" value="P:riboflavin biosynthetic process"/>
    <property type="evidence" value="ECO:0007669"/>
    <property type="project" value="UniProtKB-UniPathway"/>
</dbReference>
<name>A0A0U9H7J3_9BACI</name>
<dbReference type="GO" id="GO:0046872">
    <property type="term" value="F:metal ion binding"/>
    <property type="evidence" value="ECO:0007669"/>
    <property type="project" value="UniProtKB-KW"/>
</dbReference>
<dbReference type="Pfam" id="PF00926">
    <property type="entry name" value="DHBP_synthase"/>
    <property type="match status" value="1"/>
</dbReference>
<dbReference type="InterPro" id="IPR017945">
    <property type="entry name" value="DHBP_synth_RibB-like_a/b_dom"/>
</dbReference>
<protein>
    <recommendedName>
        <fullName evidence="11">3,4-dihydroxy-2-butanone 4-phosphate synthase</fullName>
        <shortName evidence="11">DHBP synthase</shortName>
        <ecNumber evidence="11">4.1.99.12</ecNumber>
    </recommendedName>
</protein>
<sequence>MFHSIEEAIADLQEGNIVIVVDDADRENEGDFVGLAEKATSEMINFMITHGKGLVCTAITSNIAKAAGLELMKRNTTDPLSTAFTVSVDHITTTTGISAPERAKTIQALTDKQVAADQFKQPGHVFPLIAKEDGVLARRGHTEAAVDLALLSDAAPSGVICEIVKEDGTMARVPDLAVMAERFGLKMITIEDLAAYRKKQQQYMMERG</sequence>
<evidence type="ECO:0000256" key="5">
    <source>
        <dbReference type="ARBA" id="ARBA00005520"/>
    </source>
</evidence>
<evidence type="ECO:0000256" key="11">
    <source>
        <dbReference type="RuleBase" id="RU003843"/>
    </source>
</evidence>
<gene>
    <name evidence="12" type="ORF">OPHB3_1174</name>
</gene>
<dbReference type="UniPathway" id="UPA00275">
    <property type="reaction ID" value="UER00399"/>
</dbReference>
<keyword evidence="6 11" id="KW-0686">Riboflavin biosynthesis</keyword>
<evidence type="ECO:0000256" key="2">
    <source>
        <dbReference type="ARBA" id="ARBA00001936"/>
    </source>
</evidence>
<comment type="subunit">
    <text evidence="11">Homodimer.</text>
</comment>
<dbReference type="PANTHER" id="PTHR21327:SF18">
    <property type="entry name" value="3,4-DIHYDROXY-2-BUTANONE 4-PHOSPHATE SYNTHASE"/>
    <property type="match status" value="1"/>
</dbReference>
<dbReference type="GO" id="GO:0003935">
    <property type="term" value="F:GTP cyclohydrolase II activity"/>
    <property type="evidence" value="ECO:0007669"/>
    <property type="project" value="TreeGrafter"/>
</dbReference>
<dbReference type="SUPFAM" id="SSF55821">
    <property type="entry name" value="YrdC/RibB"/>
    <property type="match status" value="1"/>
</dbReference>
<dbReference type="GO" id="GO:0008686">
    <property type="term" value="F:3,4-dihydroxy-2-butanone-4-phosphate synthase activity"/>
    <property type="evidence" value="ECO:0007669"/>
    <property type="project" value="UniProtKB-EC"/>
</dbReference>
<dbReference type="Proteomes" id="UP000052946">
    <property type="component" value="Unassembled WGS sequence"/>
</dbReference>
<dbReference type="GO" id="GO:0005829">
    <property type="term" value="C:cytosol"/>
    <property type="evidence" value="ECO:0007669"/>
    <property type="project" value="TreeGrafter"/>
</dbReference>
<accession>A0A0U9H7J3</accession>
<dbReference type="PANTHER" id="PTHR21327">
    <property type="entry name" value="GTP CYCLOHYDROLASE II-RELATED"/>
    <property type="match status" value="1"/>
</dbReference>
<dbReference type="EC" id="4.1.99.12" evidence="11"/>
<evidence type="ECO:0000256" key="6">
    <source>
        <dbReference type="ARBA" id="ARBA00022619"/>
    </source>
</evidence>
<keyword evidence="8 11" id="KW-0460">Magnesium</keyword>
<evidence type="ECO:0000256" key="1">
    <source>
        <dbReference type="ARBA" id="ARBA00000141"/>
    </source>
</evidence>
<dbReference type="NCBIfam" id="TIGR00506">
    <property type="entry name" value="ribB"/>
    <property type="match status" value="1"/>
</dbReference>
<comment type="pathway">
    <text evidence="4 11">Cofactor biosynthesis; riboflavin biosynthesis; 2-hydroxy-3-oxobutyl phosphate from D-ribulose 5-phosphate: step 1/1.</text>
</comment>
<evidence type="ECO:0000256" key="9">
    <source>
        <dbReference type="ARBA" id="ARBA00023211"/>
    </source>
</evidence>
<dbReference type="Gene3D" id="3.90.870.10">
    <property type="entry name" value="DHBP synthase"/>
    <property type="match status" value="1"/>
</dbReference>
<comment type="catalytic activity">
    <reaction evidence="1 11">
        <text>D-ribulose 5-phosphate = (2S)-2-hydroxy-3-oxobutyl phosphate + formate + H(+)</text>
        <dbReference type="Rhea" id="RHEA:18457"/>
        <dbReference type="ChEBI" id="CHEBI:15378"/>
        <dbReference type="ChEBI" id="CHEBI:15740"/>
        <dbReference type="ChEBI" id="CHEBI:58121"/>
        <dbReference type="ChEBI" id="CHEBI:58830"/>
        <dbReference type="EC" id="4.1.99.12"/>
    </reaction>
</comment>
<dbReference type="EMBL" id="BBXV01000013">
    <property type="protein sequence ID" value="GAQ17249.1"/>
    <property type="molecule type" value="Genomic_DNA"/>
</dbReference>
<dbReference type="InterPro" id="IPR000422">
    <property type="entry name" value="DHBP_synthase_RibB"/>
</dbReference>